<reference evidence="1 2" key="1">
    <citation type="journal article" date="2020" name="Mol. Biol. Evol.">
        <title>Distinct Expression and Methylation Patterns for Genes with Different Fates following a Single Whole-Genome Duplication in Flowering Plants.</title>
        <authorList>
            <person name="Shi T."/>
            <person name="Rahmani R.S."/>
            <person name="Gugger P.F."/>
            <person name="Wang M."/>
            <person name="Li H."/>
            <person name="Zhang Y."/>
            <person name="Li Z."/>
            <person name="Wang Q."/>
            <person name="Van de Peer Y."/>
            <person name="Marchal K."/>
            <person name="Chen J."/>
        </authorList>
    </citation>
    <scope>NUCLEOTIDE SEQUENCE [LARGE SCALE GENOMIC DNA]</scope>
    <source>
        <tissue evidence="1">Leaf</tissue>
    </source>
</reference>
<dbReference type="GO" id="GO:0048731">
    <property type="term" value="P:system development"/>
    <property type="evidence" value="ECO:0007669"/>
    <property type="project" value="InterPro"/>
</dbReference>
<dbReference type="InterPro" id="IPR033249">
    <property type="entry name" value="CLE_plant"/>
</dbReference>
<proteinExistence type="predicted"/>
<keyword evidence="2" id="KW-1185">Reference proteome</keyword>
<comment type="caution">
    <text evidence="1">The sequence shown here is derived from an EMBL/GenBank/DDBJ whole genome shotgun (WGS) entry which is preliminary data.</text>
</comment>
<dbReference type="AlphaFoldDB" id="A0A822YT77"/>
<dbReference type="EMBL" id="DUZY01000004">
    <property type="protein sequence ID" value="DAD35700.1"/>
    <property type="molecule type" value="Genomic_DNA"/>
</dbReference>
<sequence length="95" mass="10392">MTGFAGGRRTQSRGKVAAFFCLCVVLISIHLRLSAAVYDNASLPPRARRIRFLDLSPLPVVSSVATLGVTKGHRDVLFAEDKRKIHTGPNPLHNK</sequence>
<protein>
    <recommendedName>
        <fullName evidence="3">CLAVATA3/ESR (CLE)-related protein 17-like</fullName>
    </recommendedName>
</protein>
<evidence type="ECO:0008006" key="3">
    <source>
        <dbReference type="Google" id="ProtNLM"/>
    </source>
</evidence>
<accession>A0A822YT77</accession>
<evidence type="ECO:0000313" key="2">
    <source>
        <dbReference type="Proteomes" id="UP000607653"/>
    </source>
</evidence>
<name>A0A822YT77_NELNU</name>
<evidence type="ECO:0000313" key="1">
    <source>
        <dbReference type="EMBL" id="DAD35700.1"/>
    </source>
</evidence>
<gene>
    <name evidence="1" type="ORF">HUJ06_006340</name>
</gene>
<dbReference type="PANTHER" id="PTHR34545">
    <property type="entry name" value="CLAVATA3/ESR (CLE)-RELATED PROTEIN 22"/>
    <property type="match status" value="1"/>
</dbReference>
<dbReference type="PANTHER" id="PTHR34545:SF7">
    <property type="entry name" value="CLAVATA3_ESR (CLE)-RELATED PROTEIN 16"/>
    <property type="match status" value="1"/>
</dbReference>
<organism evidence="1 2">
    <name type="scientific">Nelumbo nucifera</name>
    <name type="common">Sacred lotus</name>
    <dbReference type="NCBI Taxonomy" id="4432"/>
    <lineage>
        <taxon>Eukaryota</taxon>
        <taxon>Viridiplantae</taxon>
        <taxon>Streptophyta</taxon>
        <taxon>Embryophyta</taxon>
        <taxon>Tracheophyta</taxon>
        <taxon>Spermatophyta</taxon>
        <taxon>Magnoliopsida</taxon>
        <taxon>Proteales</taxon>
        <taxon>Nelumbonaceae</taxon>
        <taxon>Nelumbo</taxon>
    </lineage>
</organism>
<dbReference type="Proteomes" id="UP000607653">
    <property type="component" value="Unassembled WGS sequence"/>
</dbReference>